<reference evidence="1" key="1">
    <citation type="submission" date="2016-07" db="EMBL/GenBank/DDBJ databases">
        <authorList>
            <person name="Kauffman K."/>
            <person name="Arevalo P."/>
            <person name="Polz M.F."/>
        </authorList>
    </citation>
    <scope>NUCLEOTIDE SEQUENCE</scope>
    <source>
        <strain evidence="1">10N.222.46.E12</strain>
    </source>
</reference>
<reference evidence="1" key="2">
    <citation type="journal article" date="2018" name="Nature">
        <title>A major lineage of non-tailed dsDNA viruses as unrecognized killers of marine bacteria.</title>
        <authorList>
            <person name="Kauffman K.M."/>
            <person name="Hussain F.A."/>
            <person name="Yang J."/>
            <person name="Arevalo P."/>
            <person name="Brown J.M."/>
            <person name="Chang W.K."/>
            <person name="VanInsberghe D."/>
            <person name="Elsherbini J."/>
            <person name="Sharma R.S."/>
            <person name="Cutler M.B."/>
            <person name="Kelly L."/>
            <person name="Polz M.F."/>
        </authorList>
    </citation>
    <scope>NUCLEOTIDE SEQUENCE</scope>
    <source>
        <strain evidence="1">10N.222.46.E12</strain>
    </source>
</reference>
<evidence type="ECO:0008006" key="2">
    <source>
        <dbReference type="Google" id="ProtNLM"/>
    </source>
</evidence>
<organism evidence="1">
    <name type="scientific">Vibrio cyclitrophicus</name>
    <dbReference type="NCBI Taxonomy" id="47951"/>
    <lineage>
        <taxon>Bacteria</taxon>
        <taxon>Pseudomonadati</taxon>
        <taxon>Pseudomonadota</taxon>
        <taxon>Gammaproteobacteria</taxon>
        <taxon>Vibrionales</taxon>
        <taxon>Vibrionaceae</taxon>
        <taxon>Vibrio</taxon>
    </lineage>
</organism>
<proteinExistence type="predicted"/>
<gene>
    <name evidence="1" type="ORF">BCS90_11500</name>
</gene>
<name>A0A7Z1S4Z0_9VIBR</name>
<sequence length="219" mass="24606">MSKDLKKQLNNVIESMRYQFGTHSFLDMFIDYWCFLHTEMYPPSETVIEQLSVPDIQKDCQLMTHLICKLAIEEGETDVLGDLLSKYSSLAHTNDFFPTPIALAKLLAGLNRAGMNEDSGAISLYEPCVGSGAVTLSFIENEYFDHLDKSSPLDHLTVCVEEISELLCKAFLIQLLLKLQHLEYVGGKPALPASVVIQQIDVISRKQRKVCFNMESPEG</sequence>
<dbReference type="RefSeq" id="WP_154723881.1">
    <property type="nucleotide sequence ID" value="NZ_CP170591.1"/>
</dbReference>
<accession>A0A7Z1S4Z0</accession>
<dbReference type="AlphaFoldDB" id="A0A7Z1S4Z0"/>
<protein>
    <recommendedName>
        <fullName evidence="2">DNA methylase adenine-specific domain-containing protein</fullName>
    </recommendedName>
</protein>
<comment type="caution">
    <text evidence="1">The sequence shown here is derived from an EMBL/GenBank/DDBJ whole genome shotgun (WGS) entry which is preliminary data.</text>
</comment>
<dbReference type="EMBL" id="MDBS01000017">
    <property type="protein sequence ID" value="PMP31611.1"/>
    <property type="molecule type" value="Genomic_DNA"/>
</dbReference>
<evidence type="ECO:0000313" key="1">
    <source>
        <dbReference type="EMBL" id="PMP31611.1"/>
    </source>
</evidence>